<comment type="caution">
    <text evidence="1">The sequence shown here is derived from an EMBL/GenBank/DDBJ whole genome shotgun (WGS) entry which is preliminary data.</text>
</comment>
<evidence type="ECO:0000313" key="1">
    <source>
        <dbReference type="EMBL" id="PJC33776.1"/>
    </source>
</evidence>
<reference evidence="2" key="1">
    <citation type="submission" date="2017-09" db="EMBL/GenBank/DDBJ databases">
        <title>Depth-based differentiation of microbial function through sediment-hosted aquifers and enrichment of novel symbionts in the deep terrestrial subsurface.</title>
        <authorList>
            <person name="Probst A.J."/>
            <person name="Ladd B."/>
            <person name="Jarett J.K."/>
            <person name="Geller-Mcgrath D.E."/>
            <person name="Sieber C.M.K."/>
            <person name="Emerson J.B."/>
            <person name="Anantharaman K."/>
            <person name="Thomas B.C."/>
            <person name="Malmstrom R."/>
            <person name="Stieglmeier M."/>
            <person name="Klingl A."/>
            <person name="Woyke T."/>
            <person name="Ryan C.M."/>
            <person name="Banfield J.F."/>
        </authorList>
    </citation>
    <scope>NUCLEOTIDE SEQUENCE [LARGE SCALE GENOMIC DNA]</scope>
</reference>
<accession>A0A2M8F3A5</accession>
<sequence length="60" mass="6981">MERLFTNPEWNKLADESRLHEPGVVEDQINRVIGRIKHRSDRLQNSTLSLSLSLNLIKLV</sequence>
<protein>
    <submittedName>
        <fullName evidence="1">Uncharacterized protein</fullName>
    </submittedName>
</protein>
<organism evidence="1 2">
    <name type="scientific">Candidatus Roizmanbacteria bacterium CG_4_9_14_0_2_um_filter_39_13</name>
    <dbReference type="NCBI Taxonomy" id="1974839"/>
    <lineage>
        <taxon>Bacteria</taxon>
        <taxon>Candidatus Roizmaniibacteriota</taxon>
    </lineage>
</organism>
<evidence type="ECO:0000313" key="2">
    <source>
        <dbReference type="Proteomes" id="UP000231383"/>
    </source>
</evidence>
<name>A0A2M8F3A5_9BACT</name>
<gene>
    <name evidence="1" type="ORF">CO051_01055</name>
</gene>
<proteinExistence type="predicted"/>
<dbReference type="EMBL" id="PFSC01000028">
    <property type="protein sequence ID" value="PJC33776.1"/>
    <property type="molecule type" value="Genomic_DNA"/>
</dbReference>
<dbReference type="AlphaFoldDB" id="A0A2M8F3A5"/>
<dbReference type="Proteomes" id="UP000231383">
    <property type="component" value="Unassembled WGS sequence"/>
</dbReference>